<proteinExistence type="predicted"/>
<reference evidence="2" key="1">
    <citation type="submission" date="2020-01" db="EMBL/GenBank/DDBJ databases">
        <authorList>
            <consortium name="DOE Joint Genome Institute"/>
            <person name="Haridas S."/>
            <person name="Albert R."/>
            <person name="Binder M."/>
            <person name="Bloem J."/>
            <person name="Labutti K."/>
            <person name="Salamov A."/>
            <person name="Andreopoulos B."/>
            <person name="Baker S.E."/>
            <person name="Barry K."/>
            <person name="Bills G."/>
            <person name="Bluhm B.H."/>
            <person name="Cannon C."/>
            <person name="Castanera R."/>
            <person name="Culley D.E."/>
            <person name="Daum C."/>
            <person name="Ezra D."/>
            <person name="Gonzalez J.B."/>
            <person name="Henrissat B."/>
            <person name="Kuo A."/>
            <person name="Liang C."/>
            <person name="Lipzen A."/>
            <person name="Lutzoni F."/>
            <person name="Magnuson J."/>
            <person name="Mondo S."/>
            <person name="Nolan M."/>
            <person name="Ohm R."/>
            <person name="Pangilinan J."/>
            <person name="Park H.-J."/>
            <person name="Ramirez L."/>
            <person name="Alfaro M."/>
            <person name="Sun H."/>
            <person name="Tritt A."/>
            <person name="Yoshinaga Y."/>
            <person name="Zwiers L.-H."/>
            <person name="Turgeon B.G."/>
            <person name="Goodwin S.B."/>
            <person name="Spatafora J.W."/>
            <person name="Crous P.W."/>
            <person name="Grigoriev I.V."/>
        </authorList>
    </citation>
    <scope>NUCLEOTIDE SEQUENCE</scope>
    <source>
        <strain evidence="2">CBS 342.82</strain>
    </source>
</reference>
<dbReference type="RefSeq" id="XP_033458506.1">
    <property type="nucleotide sequence ID" value="XM_033599934.1"/>
</dbReference>
<dbReference type="AlphaFoldDB" id="A0A6J3M0A8"/>
<keyword evidence="1" id="KW-1185">Reference proteome</keyword>
<gene>
    <name evidence="2" type="ORF">K489DRAFT_248682</name>
</gene>
<evidence type="ECO:0000313" key="2">
    <source>
        <dbReference type="RefSeq" id="XP_033458506.1"/>
    </source>
</evidence>
<protein>
    <submittedName>
        <fullName evidence="2">Uncharacterized protein</fullName>
    </submittedName>
</protein>
<evidence type="ECO:0000313" key="1">
    <source>
        <dbReference type="Proteomes" id="UP000504637"/>
    </source>
</evidence>
<sequence>MARHRSGCGSGHALEILQACEIADPRGFDDPITLLSVEPAIVNDELNLRIQQWIVFASRHLEKSVELQQLSICNHFNNDDDTLGPILECKIRHRETRQGYATCHPYLRCPRCHIEFNIRTRDLGVDGSAVIITKWVRLGRGLSPTDPHWHLNAWESAFMQRNVPEQATDDGSLHARFERQATMGIDALFPEYMSLLRGKSYRRALLHSYKSSDPDLGDVWIRSPRVEGNAHYYNNYPYAIY</sequence>
<dbReference type="Proteomes" id="UP000504637">
    <property type="component" value="Unplaced"/>
</dbReference>
<dbReference type="GeneID" id="54357733"/>
<dbReference type="OrthoDB" id="3766406at2759"/>
<reference evidence="2" key="3">
    <citation type="submission" date="2025-08" db="UniProtKB">
        <authorList>
            <consortium name="RefSeq"/>
        </authorList>
    </citation>
    <scope>IDENTIFICATION</scope>
    <source>
        <strain evidence="2">CBS 342.82</strain>
    </source>
</reference>
<organism evidence="2">
    <name type="scientific">Dissoconium aciculare CBS 342.82</name>
    <dbReference type="NCBI Taxonomy" id="1314786"/>
    <lineage>
        <taxon>Eukaryota</taxon>
        <taxon>Fungi</taxon>
        <taxon>Dikarya</taxon>
        <taxon>Ascomycota</taxon>
        <taxon>Pezizomycotina</taxon>
        <taxon>Dothideomycetes</taxon>
        <taxon>Dothideomycetidae</taxon>
        <taxon>Mycosphaerellales</taxon>
        <taxon>Dissoconiaceae</taxon>
        <taxon>Dissoconium</taxon>
    </lineage>
</organism>
<accession>A0A6J3M0A8</accession>
<name>A0A6J3M0A8_9PEZI</name>
<reference evidence="2" key="2">
    <citation type="submission" date="2020-04" db="EMBL/GenBank/DDBJ databases">
        <authorList>
            <consortium name="NCBI Genome Project"/>
        </authorList>
    </citation>
    <scope>NUCLEOTIDE SEQUENCE</scope>
    <source>
        <strain evidence="2">CBS 342.82</strain>
    </source>
</reference>